<sequence length="140" mass="16853">MATQNTKKLPKILVYKFIFICKAVGLRIDCFFLTKISDWSDEMNDIFKDMQAKVGCEYISDLPSYKRKVWQEMKRLNPADYEERQLEDFSKYVFGMSYQTLKDVMKQQKGREEQCRKQGCWWKREEQLAKKQYHTGSTCR</sequence>
<comment type="caution">
    <text evidence="1">The sequence shown here is derived from an EMBL/GenBank/DDBJ whole genome shotgun (WGS) entry which is preliminary data.</text>
</comment>
<dbReference type="AlphaFoldDB" id="K1UEA4"/>
<dbReference type="EMBL" id="AJWY01002385">
    <property type="protein sequence ID" value="EKC78329.1"/>
    <property type="molecule type" value="Genomic_DNA"/>
</dbReference>
<evidence type="ECO:0008006" key="2">
    <source>
        <dbReference type="Google" id="ProtNLM"/>
    </source>
</evidence>
<organism evidence="1">
    <name type="scientific">human gut metagenome</name>
    <dbReference type="NCBI Taxonomy" id="408170"/>
    <lineage>
        <taxon>unclassified sequences</taxon>
        <taxon>metagenomes</taxon>
        <taxon>organismal metagenomes</taxon>
    </lineage>
</organism>
<protein>
    <recommendedName>
        <fullName evidence="2">Conjugal transfer protein</fullName>
    </recommendedName>
</protein>
<proteinExistence type="predicted"/>
<accession>K1UEA4</accession>
<reference evidence="1" key="1">
    <citation type="journal article" date="2013" name="Environ. Microbiol.">
        <title>Microbiota from the distal guts of lean and obese adolescents exhibit partial functional redundancy besides clear differences in community structure.</title>
        <authorList>
            <person name="Ferrer M."/>
            <person name="Ruiz A."/>
            <person name="Lanza F."/>
            <person name="Haange S.B."/>
            <person name="Oberbach A."/>
            <person name="Till H."/>
            <person name="Bargiela R."/>
            <person name="Campoy C."/>
            <person name="Segura M.T."/>
            <person name="Richter M."/>
            <person name="von Bergen M."/>
            <person name="Seifert J."/>
            <person name="Suarez A."/>
        </authorList>
    </citation>
    <scope>NUCLEOTIDE SEQUENCE</scope>
</reference>
<gene>
    <name evidence="1" type="ORF">LEA_03609</name>
</gene>
<name>K1UEA4_9ZZZZ</name>
<evidence type="ECO:0000313" key="1">
    <source>
        <dbReference type="EMBL" id="EKC78329.1"/>
    </source>
</evidence>